<evidence type="ECO:0000313" key="1">
    <source>
        <dbReference type="EMBL" id="CAC5417079.1"/>
    </source>
</evidence>
<dbReference type="EMBL" id="CACVKT020008727">
    <property type="protein sequence ID" value="CAC5417079.1"/>
    <property type="molecule type" value="Genomic_DNA"/>
</dbReference>
<protein>
    <submittedName>
        <fullName evidence="1">Uncharacterized protein</fullName>
    </submittedName>
</protein>
<evidence type="ECO:0000313" key="2">
    <source>
        <dbReference type="Proteomes" id="UP000507470"/>
    </source>
</evidence>
<keyword evidence="2" id="KW-1185">Reference proteome</keyword>
<organism evidence="1 2">
    <name type="scientific">Mytilus coruscus</name>
    <name type="common">Sea mussel</name>
    <dbReference type="NCBI Taxonomy" id="42192"/>
    <lineage>
        <taxon>Eukaryota</taxon>
        <taxon>Metazoa</taxon>
        <taxon>Spiralia</taxon>
        <taxon>Lophotrochozoa</taxon>
        <taxon>Mollusca</taxon>
        <taxon>Bivalvia</taxon>
        <taxon>Autobranchia</taxon>
        <taxon>Pteriomorphia</taxon>
        <taxon>Mytilida</taxon>
        <taxon>Mytiloidea</taxon>
        <taxon>Mytilidae</taxon>
        <taxon>Mytilinae</taxon>
        <taxon>Mytilus</taxon>
    </lineage>
</organism>
<gene>
    <name evidence="1" type="ORF">MCOR_49634</name>
</gene>
<sequence>MEVCAAGGWSLPSQFTLVPVNSPGVIIHWRVQILIMSWIGERRGQELREMYPVDPLLSQGRIGPVKSHRQASASWGASPRAWAKTNLLGRPNLRQYMEMRLPSSQLYDVDVRGGVINFCDPLTWPSDKELEVQDQSWVVAMGVHPKKARELDDKRA</sequence>
<dbReference type="OrthoDB" id="6108553at2759"/>
<dbReference type="Proteomes" id="UP000507470">
    <property type="component" value="Unassembled WGS sequence"/>
</dbReference>
<dbReference type="AlphaFoldDB" id="A0A6J8E8F5"/>
<name>A0A6J8E8F5_MYTCO</name>
<accession>A0A6J8E8F5</accession>
<proteinExistence type="predicted"/>
<reference evidence="1 2" key="1">
    <citation type="submission" date="2020-06" db="EMBL/GenBank/DDBJ databases">
        <authorList>
            <person name="Li R."/>
            <person name="Bekaert M."/>
        </authorList>
    </citation>
    <scope>NUCLEOTIDE SEQUENCE [LARGE SCALE GENOMIC DNA]</scope>
    <source>
        <strain evidence="2">wild</strain>
    </source>
</reference>